<reference evidence="1 2" key="1">
    <citation type="submission" date="2018-05" db="EMBL/GenBank/DDBJ databases">
        <title>Freshwater and sediment microbial communities from various areas in North America, analyzing microbe dynamics in response to fracking.</title>
        <authorList>
            <person name="Lamendella R."/>
        </authorList>
    </citation>
    <scope>NUCLEOTIDE SEQUENCE [LARGE SCALE GENOMIC DNA]</scope>
    <source>
        <strain evidence="1 2">15_TX</strain>
    </source>
</reference>
<dbReference type="Proteomes" id="UP000247150">
    <property type="component" value="Unassembled WGS sequence"/>
</dbReference>
<name>A0A2V2ZQ47_9BACI</name>
<protein>
    <submittedName>
        <fullName evidence="1">Uncharacterized protein</fullName>
    </submittedName>
</protein>
<evidence type="ECO:0000313" key="2">
    <source>
        <dbReference type="Proteomes" id="UP000247150"/>
    </source>
</evidence>
<organism evidence="1 2">
    <name type="scientific">Cytobacillus oceanisediminis</name>
    <dbReference type="NCBI Taxonomy" id="665099"/>
    <lineage>
        <taxon>Bacteria</taxon>
        <taxon>Bacillati</taxon>
        <taxon>Bacillota</taxon>
        <taxon>Bacilli</taxon>
        <taxon>Bacillales</taxon>
        <taxon>Bacillaceae</taxon>
        <taxon>Cytobacillus</taxon>
    </lineage>
</organism>
<gene>
    <name evidence="1" type="ORF">DFO73_11357</name>
</gene>
<sequence length="58" mass="6773">MLLLFVNLVLPQKRKVKIQLGSVHKLFTSGIKMNPLHTKKQIADLYFDNSREVSYENQ</sequence>
<dbReference type="AlphaFoldDB" id="A0A2V2ZQ47"/>
<accession>A0A2V2ZQ47</accession>
<comment type="caution">
    <text evidence="1">The sequence shown here is derived from an EMBL/GenBank/DDBJ whole genome shotgun (WGS) entry which is preliminary data.</text>
</comment>
<dbReference type="EMBL" id="QGTW01000013">
    <property type="protein sequence ID" value="PWW25458.1"/>
    <property type="molecule type" value="Genomic_DNA"/>
</dbReference>
<proteinExistence type="predicted"/>
<evidence type="ECO:0000313" key="1">
    <source>
        <dbReference type="EMBL" id="PWW25458.1"/>
    </source>
</evidence>